<dbReference type="GO" id="GO:0004519">
    <property type="term" value="F:endonuclease activity"/>
    <property type="evidence" value="ECO:0007669"/>
    <property type="project" value="UniProtKB-KW"/>
</dbReference>
<sequence>MAKYTFLDLAEEVLKASGVALAPSEIWKKAVESGLSEKLKTQGKTPWMTLAARLYVDTKDNPDTRFVRLGESPVLFGLKSAGYQLEKAEDISEKEDVFLGGTKSIKERDLHPFLAYFAFFYLDRVYVKTIYHEKSLKKSFSEWMHPDLVGVRFPEMGDGALELARATGSLPIRLFSFELKVGLNFSNLREAFFQAVSNSSWANYGYLVAAEISDDQEFRSELRRLSDAFGIGVIKLDLESPDDSGVVFQAREREVLDWHFINKLSHLNEGFARFLNDVKIDIDGKKIHKNEYDEVEEDVDQLKSKLGPKGKK</sequence>
<reference evidence="3 4" key="1">
    <citation type="submission" date="2019-07" db="EMBL/GenBank/DDBJ databases">
        <title>Tepidimonas sediminis YIM 72259 draft genome.</title>
        <authorList>
            <person name="Da Costa M.S."/>
            <person name="Froufe H.J.C."/>
            <person name="Egas C."/>
            <person name="Albuquerque L."/>
        </authorList>
    </citation>
    <scope>NUCLEOTIDE SEQUENCE [LARGE SCALE GENOMIC DNA]</scope>
    <source>
        <strain evidence="3 4">YIM 72259</strain>
    </source>
</reference>
<protein>
    <submittedName>
        <fullName evidence="3">HB1, ASXL, restriction endonuclease HTH domain</fullName>
    </submittedName>
</protein>
<dbReference type="EMBL" id="VJND01000006">
    <property type="protein sequence ID" value="TSE25595.1"/>
    <property type="molecule type" value="Genomic_DNA"/>
</dbReference>
<dbReference type="PROSITE" id="PS51913">
    <property type="entry name" value="HTH_HARE"/>
    <property type="match status" value="1"/>
</dbReference>
<accession>A0A554WPU3</accession>
<name>A0A554WPU3_9BURK</name>
<proteinExistence type="predicted"/>
<feature type="domain" description="HTH HARE-type" evidence="2">
    <location>
        <begin position="4"/>
        <end position="81"/>
    </location>
</feature>
<gene>
    <name evidence="3" type="ORF">Tsedi_01180</name>
</gene>
<dbReference type="GO" id="GO:0006355">
    <property type="term" value="P:regulation of DNA-templated transcription"/>
    <property type="evidence" value="ECO:0007669"/>
    <property type="project" value="InterPro"/>
</dbReference>
<keyword evidence="1" id="KW-0804">Transcription</keyword>
<keyword evidence="3" id="KW-0378">Hydrolase</keyword>
<dbReference type="Pfam" id="PF05066">
    <property type="entry name" value="HARE-HTH"/>
    <property type="match status" value="1"/>
</dbReference>
<keyword evidence="4" id="KW-1185">Reference proteome</keyword>
<keyword evidence="3" id="KW-0255">Endonuclease</keyword>
<evidence type="ECO:0000313" key="4">
    <source>
        <dbReference type="Proteomes" id="UP000320225"/>
    </source>
</evidence>
<organism evidence="3 4">
    <name type="scientific">Tepidimonas sediminis</name>
    <dbReference type="NCBI Taxonomy" id="2588941"/>
    <lineage>
        <taxon>Bacteria</taxon>
        <taxon>Pseudomonadati</taxon>
        <taxon>Pseudomonadota</taxon>
        <taxon>Betaproteobacteria</taxon>
        <taxon>Burkholderiales</taxon>
        <taxon>Tepidimonas</taxon>
    </lineage>
</organism>
<dbReference type="AlphaFoldDB" id="A0A554WPU3"/>
<dbReference type="InterPro" id="IPR007759">
    <property type="entry name" value="Asxl_HARE-HTH"/>
</dbReference>
<dbReference type="RefSeq" id="WP_143894632.1">
    <property type="nucleotide sequence ID" value="NZ_VJND01000006.1"/>
</dbReference>
<evidence type="ECO:0000259" key="2">
    <source>
        <dbReference type="PROSITE" id="PS51913"/>
    </source>
</evidence>
<dbReference type="Proteomes" id="UP000320225">
    <property type="component" value="Unassembled WGS sequence"/>
</dbReference>
<dbReference type="OrthoDB" id="5289528at2"/>
<evidence type="ECO:0000313" key="3">
    <source>
        <dbReference type="EMBL" id="TSE25595.1"/>
    </source>
</evidence>
<comment type="caution">
    <text evidence="3">The sequence shown here is derived from an EMBL/GenBank/DDBJ whole genome shotgun (WGS) entry which is preliminary data.</text>
</comment>
<evidence type="ECO:0000256" key="1">
    <source>
        <dbReference type="ARBA" id="ARBA00023163"/>
    </source>
</evidence>
<keyword evidence="3" id="KW-0540">Nuclease</keyword>